<gene>
    <name evidence="2" type="ORF">GXP67_29020</name>
</gene>
<dbReference type="EMBL" id="CP048222">
    <property type="protein sequence ID" value="QHT70410.1"/>
    <property type="molecule type" value="Genomic_DNA"/>
</dbReference>
<evidence type="ECO:0000256" key="1">
    <source>
        <dbReference type="SAM" id="SignalP"/>
    </source>
</evidence>
<keyword evidence="3" id="KW-1185">Reference proteome</keyword>
<organism evidence="2 3">
    <name type="scientific">Rhodocytophaga rosea</name>
    <dbReference type="NCBI Taxonomy" id="2704465"/>
    <lineage>
        <taxon>Bacteria</taxon>
        <taxon>Pseudomonadati</taxon>
        <taxon>Bacteroidota</taxon>
        <taxon>Cytophagia</taxon>
        <taxon>Cytophagales</taxon>
        <taxon>Rhodocytophagaceae</taxon>
        <taxon>Rhodocytophaga</taxon>
    </lineage>
</organism>
<proteinExistence type="predicted"/>
<accession>A0A6C0GSG8</accession>
<protein>
    <submittedName>
        <fullName evidence="2">Uncharacterized protein</fullName>
    </submittedName>
</protein>
<feature type="chain" id="PRO_5025694199" evidence="1">
    <location>
        <begin position="19"/>
        <end position="114"/>
    </location>
</feature>
<evidence type="ECO:0000313" key="2">
    <source>
        <dbReference type="EMBL" id="QHT70410.1"/>
    </source>
</evidence>
<dbReference type="AlphaFoldDB" id="A0A6C0GSG8"/>
<reference evidence="2 3" key="1">
    <citation type="submission" date="2020-01" db="EMBL/GenBank/DDBJ databases">
        <authorList>
            <person name="Kim M.K."/>
        </authorList>
    </citation>
    <scope>NUCLEOTIDE SEQUENCE [LARGE SCALE GENOMIC DNA]</scope>
    <source>
        <strain evidence="2 3">172606-1</strain>
    </source>
</reference>
<dbReference type="RefSeq" id="WP_162446389.1">
    <property type="nucleotide sequence ID" value="NZ_CP048222.1"/>
</dbReference>
<feature type="signal peptide" evidence="1">
    <location>
        <begin position="1"/>
        <end position="18"/>
    </location>
</feature>
<keyword evidence="1" id="KW-0732">Signal</keyword>
<dbReference type="KEGG" id="rhoz:GXP67_29020"/>
<sequence length="114" mass="13134">MKKLLPLFLLILSVGLLSCQRQLDDDDLVYRGDWDSKTYALQIYSNGYGVCNTRKWGGLTCEGYVTVRSDKIVFTSNKETSSLPRKKFDIDERPQIDANGVTFMILDGERFERR</sequence>
<name>A0A6C0GSG8_9BACT</name>
<dbReference type="Proteomes" id="UP000480178">
    <property type="component" value="Chromosome"/>
</dbReference>
<dbReference type="PROSITE" id="PS51257">
    <property type="entry name" value="PROKAR_LIPOPROTEIN"/>
    <property type="match status" value="1"/>
</dbReference>
<evidence type="ECO:0000313" key="3">
    <source>
        <dbReference type="Proteomes" id="UP000480178"/>
    </source>
</evidence>